<keyword evidence="1" id="KW-0472">Membrane</keyword>
<reference evidence="2" key="1">
    <citation type="submission" date="2019-05" db="EMBL/GenBank/DDBJ databases">
        <authorList>
            <consortium name="Pathogen Informatics"/>
        </authorList>
    </citation>
    <scope>NUCLEOTIDE SEQUENCE [LARGE SCALE GENOMIC DNA]</scope>
    <source>
        <strain evidence="2">NCTC12965</strain>
    </source>
</reference>
<feature type="transmembrane region" description="Helical" evidence="1">
    <location>
        <begin position="21"/>
        <end position="40"/>
    </location>
</feature>
<sequence length="41" mass="4632">MVRLVMILLGVDYLRNRWRGLMTAGWLGVLAGLIVFIDALD</sequence>
<keyword evidence="1" id="KW-1133">Transmembrane helix</keyword>
<evidence type="ECO:0000256" key="1">
    <source>
        <dbReference type="SAM" id="Phobius"/>
    </source>
</evidence>
<dbReference type="EMBL" id="CABEEZ010000115">
    <property type="protein sequence ID" value="VTR46077.1"/>
    <property type="molecule type" value="Genomic_DNA"/>
</dbReference>
<accession>A0A4U9VJ06</accession>
<keyword evidence="1" id="KW-0812">Transmembrane</keyword>
<protein>
    <submittedName>
        <fullName evidence="2">Uncharacterized protein</fullName>
    </submittedName>
</protein>
<name>A0A4U9VJ06_SERFO</name>
<gene>
    <name evidence="2" type="ORF">NCTC12965_05324</name>
</gene>
<evidence type="ECO:0000313" key="2">
    <source>
        <dbReference type="EMBL" id="VTR46077.1"/>
    </source>
</evidence>
<organism evidence="2">
    <name type="scientific">Serratia fonticola</name>
    <dbReference type="NCBI Taxonomy" id="47917"/>
    <lineage>
        <taxon>Bacteria</taxon>
        <taxon>Pseudomonadati</taxon>
        <taxon>Pseudomonadota</taxon>
        <taxon>Gammaproteobacteria</taxon>
        <taxon>Enterobacterales</taxon>
        <taxon>Yersiniaceae</taxon>
        <taxon>Serratia</taxon>
    </lineage>
</organism>
<dbReference type="AlphaFoldDB" id="A0A4U9VJ06"/>
<proteinExistence type="predicted"/>